<reference evidence="12" key="1">
    <citation type="submission" date="2020-01" db="EMBL/GenBank/DDBJ databases">
        <authorList>
            <person name="Mishra B."/>
        </authorList>
    </citation>
    <scope>NUCLEOTIDE SEQUENCE [LARGE SCALE GENOMIC DNA]</scope>
</reference>
<keyword evidence="2 9" id="KW-0150">Chloroplast</keyword>
<dbReference type="PANTHER" id="PTHR32429">
    <property type="match status" value="1"/>
</dbReference>
<sequence>MAAAVSTVGAINRAPLSLNGSGAGAASVPATAFLGKKVVTASRFPQSTKKSKGSFKVFAVDEEKQTEGDRWAGLYYDTSDDQQDITRGKGLVDSVFQAPMGTGTHHAVLSSYEYISQGLRQYNLDNMMDGFYIAPAFMDKLVVHITKNFLTLPNIKVPLILGIWGGKGQGKSFQCELVMQKMGINPIMMSAGELESGNAGEPAKLIRQRYREAADMIKKGKMCCLFINDLDAGAGRMGGTTQYTVNNQMVNATLMNIADNPTNVQLPGMYNKEDNARVPIIVTGNDFSTLYAPLIRDGRMEKFYWAPTREDRIGVCKGIFRTDKINDEDIVTLVDQFPGQSIDFFGALRARVYDDEVRKFVEELGVEKIGKRLVNSREGAPVFEQPEMTLAKLMEYGNMLVMEQENVKRVQLADQYLNEAALGDANADAIGRGTFYGKTEEKQPSK</sequence>
<evidence type="ECO:0000256" key="1">
    <source>
        <dbReference type="ARBA" id="ARBA00004470"/>
    </source>
</evidence>
<evidence type="ECO:0000256" key="7">
    <source>
        <dbReference type="ARBA" id="ARBA00025556"/>
    </source>
</evidence>
<evidence type="ECO:0000313" key="12">
    <source>
        <dbReference type="EMBL" id="CAA7029004.1"/>
    </source>
</evidence>
<dbReference type="InterPro" id="IPR044960">
    <property type="entry name" value="RCA-like"/>
</dbReference>
<dbReference type="Pfam" id="PF00004">
    <property type="entry name" value="AAA"/>
    <property type="match status" value="1"/>
</dbReference>
<evidence type="ECO:0000313" key="13">
    <source>
        <dbReference type="Proteomes" id="UP000467841"/>
    </source>
</evidence>
<dbReference type="GO" id="GO:0009579">
    <property type="term" value="C:thylakoid"/>
    <property type="evidence" value="ECO:0007669"/>
    <property type="project" value="TreeGrafter"/>
</dbReference>
<comment type="subcellular location">
    <subcellularLocation>
        <location evidence="1 9">Plastid</location>
        <location evidence="1 9">Chloroplast stroma</location>
    </subcellularLocation>
</comment>
<name>A0A6D2IPI2_9BRAS</name>
<dbReference type="Gene3D" id="1.10.8.1070">
    <property type="match status" value="1"/>
</dbReference>
<dbReference type="PANTHER" id="PTHR32429:SF32">
    <property type="entry name" value="RIBULOSE BISPHOSPHATE CARBOXYLASE_OXYGENASE ACTIVASE, CHLOROPLASTIC"/>
    <property type="match status" value="1"/>
</dbReference>
<evidence type="ECO:0000256" key="6">
    <source>
        <dbReference type="ARBA" id="ARBA00022946"/>
    </source>
</evidence>
<keyword evidence="4 9" id="KW-0547">Nucleotide-binding</keyword>
<keyword evidence="13" id="KW-1185">Reference proteome</keyword>
<comment type="similarity">
    <text evidence="8 9">Belongs to the RuBisCO activase family.</text>
</comment>
<accession>A0A6D2IPI2</accession>
<dbReference type="EMBL" id="CACVBM020001074">
    <property type="protein sequence ID" value="CAA7029004.1"/>
    <property type="molecule type" value="Genomic_DNA"/>
</dbReference>
<comment type="function">
    <text evidence="7 9">Activation of RuBisCO (ribulose-1,5-bisphosphate carboxylase/oxygenase; EC 4.1.1.39) involves the ATP-dependent carboxylation of the epsilon-amino group of lysine leading to a carbamate structure.</text>
</comment>
<gene>
    <name evidence="12" type="ORF">MERR_LOCUS16239</name>
</gene>
<dbReference type="GO" id="GO:0046863">
    <property type="term" value="F:ribulose-1,5-bisphosphate carboxylase/oxygenase activator activity"/>
    <property type="evidence" value="ECO:0007669"/>
    <property type="project" value="UniProtKB-UniRule"/>
</dbReference>
<evidence type="ECO:0000256" key="5">
    <source>
        <dbReference type="ARBA" id="ARBA00022840"/>
    </source>
</evidence>
<dbReference type="Proteomes" id="UP000467841">
    <property type="component" value="Unassembled WGS sequence"/>
</dbReference>
<dbReference type="AlphaFoldDB" id="A0A6D2IPI2"/>
<evidence type="ECO:0000259" key="11">
    <source>
        <dbReference type="Pfam" id="PF21228"/>
    </source>
</evidence>
<keyword evidence="6" id="KW-0809">Transit peptide</keyword>
<evidence type="ECO:0000259" key="10">
    <source>
        <dbReference type="Pfam" id="PF00004"/>
    </source>
</evidence>
<dbReference type="GO" id="GO:0016887">
    <property type="term" value="F:ATP hydrolysis activity"/>
    <property type="evidence" value="ECO:0007669"/>
    <property type="project" value="UniProtKB-UniRule"/>
</dbReference>
<dbReference type="GO" id="GO:0009570">
    <property type="term" value="C:chloroplast stroma"/>
    <property type="evidence" value="ECO:0007669"/>
    <property type="project" value="UniProtKB-SubCell"/>
</dbReference>
<proteinExistence type="inferred from homology"/>
<dbReference type="InterPro" id="IPR003959">
    <property type="entry name" value="ATPase_AAA_core"/>
</dbReference>
<evidence type="ECO:0000256" key="3">
    <source>
        <dbReference type="ARBA" id="ARBA00022640"/>
    </source>
</evidence>
<dbReference type="InterPro" id="IPR048571">
    <property type="entry name" value="RuBisCO_activase_AAA_helical"/>
</dbReference>
<dbReference type="FunFam" id="1.10.8.1070:FF:000001">
    <property type="entry name" value="Ribulose bisphosphate carboxylase/oxygenase activase, chloroplastic"/>
    <property type="match status" value="1"/>
</dbReference>
<dbReference type="InterPro" id="IPR027417">
    <property type="entry name" value="P-loop_NTPase"/>
</dbReference>
<evidence type="ECO:0000256" key="8">
    <source>
        <dbReference type="ARBA" id="ARBA00025781"/>
    </source>
</evidence>
<protein>
    <recommendedName>
        <fullName evidence="9">Ribulose bisphosphate carboxylase/oxygenase activase, chloroplastic</fullName>
        <shortName evidence="9">RA</shortName>
        <shortName evidence="9">RuBisCO activase</shortName>
    </recommendedName>
</protein>
<evidence type="ECO:0000256" key="2">
    <source>
        <dbReference type="ARBA" id="ARBA00022528"/>
    </source>
</evidence>
<dbReference type="Gene3D" id="3.40.50.300">
    <property type="entry name" value="P-loop containing nucleotide triphosphate hydrolases"/>
    <property type="match status" value="1"/>
</dbReference>
<keyword evidence="5 9" id="KW-0067">ATP-binding</keyword>
<keyword evidence="3 9" id="KW-0934">Plastid</keyword>
<comment type="caution">
    <text evidence="12">The sequence shown here is derived from an EMBL/GenBank/DDBJ whole genome shotgun (WGS) entry which is preliminary data.</text>
</comment>
<dbReference type="FunFam" id="3.40.50.300:FF:000258">
    <property type="entry name" value="Ribulose bisphosphate carboxylase/oxygenase activase, chloroplastic"/>
    <property type="match status" value="1"/>
</dbReference>
<feature type="domain" description="ATPase AAA-type core" evidence="10">
    <location>
        <begin position="163"/>
        <end position="306"/>
    </location>
</feature>
<dbReference type="OrthoDB" id="2014558at2759"/>
<evidence type="ECO:0000256" key="9">
    <source>
        <dbReference type="RuleBase" id="RU369045"/>
    </source>
</evidence>
<dbReference type="GO" id="GO:0005524">
    <property type="term" value="F:ATP binding"/>
    <property type="evidence" value="ECO:0007669"/>
    <property type="project" value="UniProtKB-UniRule"/>
</dbReference>
<feature type="domain" description="Ribulose bisphosphate carboxylase/oxygenase activase AAA helical" evidence="11">
    <location>
        <begin position="309"/>
        <end position="404"/>
    </location>
</feature>
<organism evidence="12 13">
    <name type="scientific">Microthlaspi erraticum</name>
    <dbReference type="NCBI Taxonomy" id="1685480"/>
    <lineage>
        <taxon>Eukaryota</taxon>
        <taxon>Viridiplantae</taxon>
        <taxon>Streptophyta</taxon>
        <taxon>Embryophyta</taxon>
        <taxon>Tracheophyta</taxon>
        <taxon>Spermatophyta</taxon>
        <taxon>Magnoliopsida</taxon>
        <taxon>eudicotyledons</taxon>
        <taxon>Gunneridae</taxon>
        <taxon>Pentapetalae</taxon>
        <taxon>rosids</taxon>
        <taxon>malvids</taxon>
        <taxon>Brassicales</taxon>
        <taxon>Brassicaceae</taxon>
        <taxon>Coluteocarpeae</taxon>
        <taxon>Microthlaspi</taxon>
    </lineage>
</organism>
<dbReference type="SUPFAM" id="SSF52540">
    <property type="entry name" value="P-loop containing nucleoside triphosphate hydrolases"/>
    <property type="match status" value="1"/>
</dbReference>
<evidence type="ECO:0000256" key="4">
    <source>
        <dbReference type="ARBA" id="ARBA00022741"/>
    </source>
</evidence>
<dbReference type="Pfam" id="PF21228">
    <property type="entry name" value="RuBisCO_activase_AAA_helical"/>
    <property type="match status" value="1"/>
</dbReference>